<evidence type="ECO:0008006" key="4">
    <source>
        <dbReference type="Google" id="ProtNLM"/>
    </source>
</evidence>
<dbReference type="RefSeq" id="WP_055295866.1">
    <property type="nucleotide sequence ID" value="NZ_FTPR01000003.1"/>
</dbReference>
<dbReference type="EMBL" id="FTPR01000003">
    <property type="protein sequence ID" value="SIT90748.1"/>
    <property type="molecule type" value="Genomic_DNA"/>
</dbReference>
<feature type="region of interest" description="Disordered" evidence="1">
    <location>
        <begin position="1"/>
        <end position="37"/>
    </location>
</feature>
<accession>A0A1R3XH53</accession>
<evidence type="ECO:0000313" key="2">
    <source>
        <dbReference type="EMBL" id="SIT90748.1"/>
    </source>
</evidence>
<gene>
    <name evidence="2" type="ORF">SAMN05421665_3211</name>
</gene>
<sequence length="54" mass="5773">MDYKAAGAPKMGKKAPKHEEHNAHGSGKKPFGAREDKAALLARMKKAAAEKKKG</sequence>
<keyword evidence="3" id="KW-1185">Reference proteome</keyword>
<name>A0A1R3XH53_9RHOB</name>
<organism evidence="2 3">
    <name type="scientific">Yoonia rosea</name>
    <dbReference type="NCBI Taxonomy" id="287098"/>
    <lineage>
        <taxon>Bacteria</taxon>
        <taxon>Pseudomonadati</taxon>
        <taxon>Pseudomonadota</taxon>
        <taxon>Alphaproteobacteria</taxon>
        <taxon>Rhodobacterales</taxon>
        <taxon>Paracoccaceae</taxon>
        <taxon>Yoonia</taxon>
    </lineage>
</organism>
<dbReference type="AlphaFoldDB" id="A0A1R3XH53"/>
<protein>
    <recommendedName>
        <fullName evidence="4">Cobalt chelatase</fullName>
    </recommendedName>
</protein>
<feature type="compositionally biased region" description="Low complexity" evidence="1">
    <location>
        <begin position="1"/>
        <end position="10"/>
    </location>
</feature>
<evidence type="ECO:0000256" key="1">
    <source>
        <dbReference type="SAM" id="MobiDB-lite"/>
    </source>
</evidence>
<evidence type="ECO:0000313" key="3">
    <source>
        <dbReference type="Proteomes" id="UP000186997"/>
    </source>
</evidence>
<proteinExistence type="predicted"/>
<dbReference type="Proteomes" id="UP000186997">
    <property type="component" value="Unassembled WGS sequence"/>
</dbReference>
<reference evidence="3" key="1">
    <citation type="submission" date="2017-01" db="EMBL/GenBank/DDBJ databases">
        <authorList>
            <person name="Varghese N."/>
            <person name="Submissions S."/>
        </authorList>
    </citation>
    <scope>NUCLEOTIDE SEQUENCE [LARGE SCALE GENOMIC DNA]</scope>
    <source>
        <strain evidence="3">DSM 29591</strain>
    </source>
</reference>